<keyword evidence="4" id="KW-1185">Reference proteome</keyword>
<feature type="non-terminal residue" evidence="3">
    <location>
        <position position="170"/>
    </location>
</feature>
<proteinExistence type="predicted"/>
<dbReference type="EMBL" id="CAUYUJ010010854">
    <property type="protein sequence ID" value="CAK0830386.1"/>
    <property type="molecule type" value="Genomic_DNA"/>
</dbReference>
<feature type="compositionally biased region" description="Basic and acidic residues" evidence="1">
    <location>
        <begin position="22"/>
        <end position="32"/>
    </location>
</feature>
<keyword evidence="2" id="KW-0472">Membrane</keyword>
<evidence type="ECO:0000313" key="3">
    <source>
        <dbReference type="EMBL" id="CAK0830386.1"/>
    </source>
</evidence>
<feature type="non-terminal residue" evidence="3">
    <location>
        <position position="1"/>
    </location>
</feature>
<dbReference type="Proteomes" id="UP001189429">
    <property type="component" value="Unassembled WGS sequence"/>
</dbReference>
<organism evidence="3 4">
    <name type="scientific">Prorocentrum cordatum</name>
    <dbReference type="NCBI Taxonomy" id="2364126"/>
    <lineage>
        <taxon>Eukaryota</taxon>
        <taxon>Sar</taxon>
        <taxon>Alveolata</taxon>
        <taxon>Dinophyceae</taxon>
        <taxon>Prorocentrales</taxon>
        <taxon>Prorocentraceae</taxon>
        <taxon>Prorocentrum</taxon>
    </lineage>
</organism>
<evidence type="ECO:0000313" key="4">
    <source>
        <dbReference type="Proteomes" id="UP001189429"/>
    </source>
</evidence>
<feature type="transmembrane region" description="Helical" evidence="2">
    <location>
        <begin position="136"/>
        <end position="157"/>
    </location>
</feature>
<reference evidence="3" key="1">
    <citation type="submission" date="2023-10" db="EMBL/GenBank/DDBJ databases">
        <authorList>
            <person name="Chen Y."/>
            <person name="Shah S."/>
            <person name="Dougan E. K."/>
            <person name="Thang M."/>
            <person name="Chan C."/>
        </authorList>
    </citation>
    <scope>NUCLEOTIDE SEQUENCE [LARGE SCALE GENOMIC DNA]</scope>
</reference>
<gene>
    <name evidence="3" type="ORF">PCOR1329_LOCUS29040</name>
</gene>
<feature type="region of interest" description="Disordered" evidence="1">
    <location>
        <begin position="1"/>
        <end position="32"/>
    </location>
</feature>
<keyword evidence="2" id="KW-1133">Transmembrane helix</keyword>
<keyword evidence="2" id="KW-0812">Transmembrane</keyword>
<name>A0ABN9SEL3_9DINO</name>
<evidence type="ECO:0000256" key="2">
    <source>
        <dbReference type="SAM" id="Phobius"/>
    </source>
</evidence>
<protein>
    <submittedName>
        <fullName evidence="3">Uncharacterized protein</fullName>
    </submittedName>
</protein>
<comment type="caution">
    <text evidence="3">The sequence shown here is derived from an EMBL/GenBank/DDBJ whole genome shotgun (WGS) entry which is preliminary data.</text>
</comment>
<evidence type="ECO:0000256" key="1">
    <source>
        <dbReference type="SAM" id="MobiDB-lite"/>
    </source>
</evidence>
<sequence length="170" mass="17395">SHVGSSCPPASMARSGTAPRGRRAEGPRGAAGRRERAAAVLCAAAWVAARWPVEPAAFVCGPAAPRSKAAVGVLAPRLPDTPKAAHAVALLCSGCLPAGAQVGGHRSGRPDPHPLRQAADGRASFAAVAVSDRVAVWQPLAGFSVAAVAIGFVLWRYRAAGEARDRRLDK</sequence>
<accession>A0ABN9SEL3</accession>